<proteinExistence type="inferred from homology"/>
<dbReference type="PATRIC" id="fig|157733.3.peg.3602"/>
<dbReference type="PANTHER" id="PTHR30115">
    <property type="entry name" value="NITROGEN REGULATORY PROTEIN P-II"/>
    <property type="match status" value="1"/>
</dbReference>
<evidence type="ECO:0000256" key="1">
    <source>
        <dbReference type="RuleBase" id="RU003936"/>
    </source>
</evidence>
<dbReference type="InterPro" id="IPR011322">
    <property type="entry name" value="N-reg_PII-like_a/b"/>
</dbReference>
<name>A0A0J6D3T2_9BACL</name>
<comment type="similarity">
    <text evidence="1">Belongs to the P(II) protein family.</text>
</comment>
<evidence type="ECO:0008006" key="4">
    <source>
        <dbReference type="Google" id="ProtNLM"/>
    </source>
</evidence>
<dbReference type="InterPro" id="IPR002187">
    <property type="entry name" value="N-reg_PII"/>
</dbReference>
<dbReference type="InterPro" id="IPR017918">
    <property type="entry name" value="N-reg_PII_CS"/>
</dbReference>
<protein>
    <recommendedName>
        <fullName evidence="4">Nitrogen regulatory protein P-II 1</fullName>
    </recommendedName>
</protein>
<gene>
    <name evidence="2" type="ORF">AB986_06745</name>
</gene>
<comment type="caution">
    <text evidence="2">The sequence shown here is derived from an EMBL/GenBank/DDBJ whole genome shotgun (WGS) entry which is preliminary data.</text>
</comment>
<dbReference type="GO" id="GO:0006808">
    <property type="term" value="P:regulation of nitrogen utilization"/>
    <property type="evidence" value="ECO:0007669"/>
    <property type="project" value="InterPro"/>
</dbReference>
<dbReference type="GO" id="GO:0030234">
    <property type="term" value="F:enzyme regulator activity"/>
    <property type="evidence" value="ECO:0007669"/>
    <property type="project" value="InterPro"/>
</dbReference>
<organism evidence="2 3">
    <name type="scientific">Guptibacillus hwajinpoensis</name>
    <dbReference type="NCBI Taxonomy" id="208199"/>
    <lineage>
        <taxon>Bacteria</taxon>
        <taxon>Bacillati</taxon>
        <taxon>Bacillota</taxon>
        <taxon>Bacilli</taxon>
        <taxon>Bacillales</taxon>
        <taxon>Guptibacillaceae</taxon>
        <taxon>Guptibacillus</taxon>
    </lineage>
</organism>
<accession>A0A0J6D3T2</accession>
<dbReference type="SUPFAM" id="SSF54913">
    <property type="entry name" value="GlnB-like"/>
    <property type="match status" value="1"/>
</dbReference>
<reference evidence="2" key="1">
    <citation type="submission" date="2015-06" db="EMBL/GenBank/DDBJ databases">
        <authorList>
            <person name="Liu B."/>
            <person name="Wang J."/>
            <person name="Zhu Y."/>
            <person name="Liu G."/>
            <person name="Chen Q."/>
            <person name="Zheng C."/>
            <person name="Che J."/>
            <person name="Ge C."/>
            <person name="Shi H."/>
            <person name="Pan Z."/>
            <person name="Liu X."/>
        </authorList>
    </citation>
    <scope>NUCLEOTIDE SEQUENCE [LARGE SCALE GENOMIC DNA]</scope>
    <source>
        <strain evidence="2">DSM 16346</strain>
    </source>
</reference>
<evidence type="ECO:0000313" key="2">
    <source>
        <dbReference type="EMBL" id="KMM38944.1"/>
    </source>
</evidence>
<dbReference type="GO" id="GO:0005524">
    <property type="term" value="F:ATP binding"/>
    <property type="evidence" value="ECO:0007669"/>
    <property type="project" value="TreeGrafter"/>
</dbReference>
<dbReference type="PANTHER" id="PTHR30115:SF11">
    <property type="entry name" value="NITROGEN REGULATORY PROTEIN P-II HOMOLOG"/>
    <property type="match status" value="1"/>
</dbReference>
<dbReference type="Proteomes" id="UP000035996">
    <property type="component" value="Unassembled WGS sequence"/>
</dbReference>
<sequence length="113" mass="12560">MKKVEAIIRPEAFQNLRDRLSDEGITGMTVSEVAGCGLQKKQTGVFRGSHFEVSLQPKIKVELIFDDHLLDHVVKNIRDVCATGEIGDGKIFVYPVEDVIRIRSGEHGLTAIK</sequence>
<dbReference type="PROSITE" id="PS00638">
    <property type="entry name" value="PII_GLNB_CTER"/>
    <property type="match status" value="1"/>
</dbReference>
<dbReference type="PRINTS" id="PR00340">
    <property type="entry name" value="PIIGLNB"/>
</dbReference>
<dbReference type="SMART" id="SM00938">
    <property type="entry name" value="P-II"/>
    <property type="match status" value="1"/>
</dbReference>
<evidence type="ECO:0000313" key="3">
    <source>
        <dbReference type="Proteomes" id="UP000035996"/>
    </source>
</evidence>
<dbReference type="Pfam" id="PF00543">
    <property type="entry name" value="P-II"/>
    <property type="match status" value="1"/>
</dbReference>
<dbReference type="InterPro" id="IPR015867">
    <property type="entry name" value="N-reg_PII/ATP_PRibTrfase_C"/>
</dbReference>
<dbReference type="RefSeq" id="WP_048310114.1">
    <property type="nucleotide sequence ID" value="NZ_CP119526.1"/>
</dbReference>
<dbReference type="GO" id="GO:0005829">
    <property type="term" value="C:cytosol"/>
    <property type="evidence" value="ECO:0007669"/>
    <property type="project" value="TreeGrafter"/>
</dbReference>
<dbReference type="EMBL" id="LELK01000001">
    <property type="protein sequence ID" value="KMM38944.1"/>
    <property type="molecule type" value="Genomic_DNA"/>
</dbReference>
<dbReference type="OrthoDB" id="9802729at2"/>
<keyword evidence="3" id="KW-1185">Reference proteome</keyword>
<dbReference type="STRING" id="157733.AB986_06745"/>
<dbReference type="AlphaFoldDB" id="A0A0J6D3T2"/>
<dbReference type="PROSITE" id="PS51343">
    <property type="entry name" value="PII_GLNB_DOM"/>
    <property type="match status" value="1"/>
</dbReference>
<dbReference type="Gene3D" id="3.30.70.120">
    <property type="match status" value="1"/>
</dbReference>